<feature type="region of interest" description="Disordered" evidence="1">
    <location>
        <begin position="65"/>
        <end position="131"/>
    </location>
</feature>
<proteinExistence type="predicted"/>
<organism evidence="4 5">
    <name type="scientific">Porites lobata</name>
    <dbReference type="NCBI Taxonomy" id="104759"/>
    <lineage>
        <taxon>Eukaryota</taxon>
        <taxon>Metazoa</taxon>
        <taxon>Cnidaria</taxon>
        <taxon>Anthozoa</taxon>
        <taxon>Hexacorallia</taxon>
        <taxon>Scleractinia</taxon>
        <taxon>Fungiina</taxon>
        <taxon>Poritidae</taxon>
        <taxon>Porites</taxon>
    </lineage>
</organism>
<evidence type="ECO:0000259" key="3">
    <source>
        <dbReference type="Pfam" id="PF25815"/>
    </source>
</evidence>
<evidence type="ECO:0000313" key="5">
    <source>
        <dbReference type="Proteomes" id="UP001159405"/>
    </source>
</evidence>
<dbReference type="InterPro" id="IPR008160">
    <property type="entry name" value="Collagen"/>
</dbReference>
<feature type="signal peptide" evidence="2">
    <location>
        <begin position="1"/>
        <end position="15"/>
    </location>
</feature>
<dbReference type="Pfam" id="PF01391">
    <property type="entry name" value="Collagen"/>
    <property type="match status" value="1"/>
</dbReference>
<accession>A0ABN8S0A9</accession>
<dbReference type="InterPro" id="IPR057873">
    <property type="entry name" value="CTHRC1_C"/>
</dbReference>
<dbReference type="Gene3D" id="1.20.5.320">
    <property type="entry name" value="6-Phosphogluconate Dehydrogenase, domain 3"/>
    <property type="match status" value="1"/>
</dbReference>
<feature type="domain" description="CTHRC1 C-terminal" evidence="3">
    <location>
        <begin position="138"/>
        <end position="270"/>
    </location>
</feature>
<gene>
    <name evidence="4" type="ORF">PLOB_00029117</name>
</gene>
<keyword evidence="2" id="KW-0732">Signal</keyword>
<evidence type="ECO:0000256" key="2">
    <source>
        <dbReference type="SAM" id="SignalP"/>
    </source>
</evidence>
<reference evidence="4 5" key="1">
    <citation type="submission" date="2022-05" db="EMBL/GenBank/DDBJ databases">
        <authorList>
            <consortium name="Genoscope - CEA"/>
            <person name="William W."/>
        </authorList>
    </citation>
    <scope>NUCLEOTIDE SEQUENCE [LARGE SCALE GENOMIC DNA]</scope>
</reference>
<dbReference type="Pfam" id="PF25815">
    <property type="entry name" value="CTHRC1_C"/>
    <property type="match status" value="1"/>
</dbReference>
<comment type="caution">
    <text evidence="4">The sequence shown here is derived from an EMBL/GenBank/DDBJ whole genome shotgun (WGS) entry which is preliminary data.</text>
</comment>
<sequence>MIYVLILSFITLCSATANNGSSKSRDRVISSFYNSSSWRKRYLIYEICLPFCFGGHPGTNGLPGMHGMPGSAGAPGRDGRDGVKGDQGNPGKTGLQGPPGANGMKGVKGEPGIQGPAGQKGDQGDKGDNGSARMASYMNWKECVWKKRDDKDSGEIYVSHVILHCTFMTKYTGTALHVYFAGNFKTTTCDGCCSRLYFTFNGNECSSPGTIDGAFYQQTGTNHRHRHIEGHCHNIKKGTVRVGLSVGKCVTGDKLADSLTGWHSMSRIFIEEVPKPQQ</sequence>
<protein>
    <recommendedName>
        <fullName evidence="3">CTHRC1 C-terminal domain-containing protein</fullName>
    </recommendedName>
</protein>
<keyword evidence="5" id="KW-1185">Reference proteome</keyword>
<evidence type="ECO:0000256" key="1">
    <source>
        <dbReference type="SAM" id="MobiDB-lite"/>
    </source>
</evidence>
<dbReference type="EMBL" id="CALNXK010000363">
    <property type="protein sequence ID" value="CAH3183764.1"/>
    <property type="molecule type" value="Genomic_DNA"/>
</dbReference>
<feature type="chain" id="PRO_5046890156" description="CTHRC1 C-terminal domain-containing protein" evidence="2">
    <location>
        <begin position="16"/>
        <end position="278"/>
    </location>
</feature>
<name>A0ABN8S0A9_9CNID</name>
<evidence type="ECO:0000313" key="4">
    <source>
        <dbReference type="EMBL" id="CAH3183764.1"/>
    </source>
</evidence>
<dbReference type="PANTHER" id="PTHR24637">
    <property type="entry name" value="COLLAGEN"/>
    <property type="match status" value="1"/>
</dbReference>
<dbReference type="Proteomes" id="UP001159405">
    <property type="component" value="Unassembled WGS sequence"/>
</dbReference>